<evidence type="ECO:0000256" key="2">
    <source>
        <dbReference type="RuleBase" id="RU004508"/>
    </source>
</evidence>
<dbReference type="Gene3D" id="3.40.640.10">
    <property type="entry name" value="Type I PLP-dependent aspartate aminotransferase-like (Major domain)"/>
    <property type="match status" value="1"/>
</dbReference>
<keyword evidence="4" id="KW-1185">Reference proteome</keyword>
<name>A0ABW3QPT5_9PSEU</name>
<dbReference type="CDD" id="cd00616">
    <property type="entry name" value="AHBA_syn"/>
    <property type="match status" value="1"/>
</dbReference>
<keyword evidence="2" id="KW-0663">Pyridoxal phosphate</keyword>
<dbReference type="Pfam" id="PF01041">
    <property type="entry name" value="DegT_DnrJ_EryC1"/>
    <property type="match status" value="1"/>
</dbReference>
<protein>
    <submittedName>
        <fullName evidence="3">DegT/DnrJ/EryC1/StrS family aminotransferase</fullName>
    </submittedName>
</protein>
<organism evidence="3 4">
    <name type="scientific">Saccharothrix hoggarensis</name>
    <dbReference type="NCBI Taxonomy" id="913853"/>
    <lineage>
        <taxon>Bacteria</taxon>
        <taxon>Bacillati</taxon>
        <taxon>Actinomycetota</taxon>
        <taxon>Actinomycetes</taxon>
        <taxon>Pseudonocardiales</taxon>
        <taxon>Pseudonocardiaceae</taxon>
        <taxon>Saccharothrix</taxon>
    </lineage>
</organism>
<comment type="cofactor">
    <cofactor evidence="1">
        <name>pyridoxal 5'-phosphate</name>
        <dbReference type="ChEBI" id="CHEBI:597326"/>
    </cofactor>
</comment>
<sequence>MKPWLGEEEAEAAAAAVRSGWVAQGPKVAAFEDAFARRVAALHAVATSSCTTALHIALHLLDVRPGDEVVVPSLSFIATANAVRYCGATPVFADVEPETGNLSAATVEPVLTDRTRAVILVHQAGVPADVDPLRALCGPRGVTVVEDAACAAGSTYRGVPVGADAEVAAWSFHPRKLITTGEGGMLTTNRAEWATRGRRLREHGMSVSAAERHSGGGAVVESYLETAFNYRMTDIQAAVGLVQLSRLDAIVRRRRELADRYHDLLADVLGADVPGLRPVRDPGHGTTNYQSFWVMLPDDLPVERNDVLARLAERGVSARRGIMAAHLEPAYADHPRVDLPVTEAFTRRSLILPLYHDLTAADQDTVVEQLKAALHAPLVSR</sequence>
<dbReference type="InterPro" id="IPR015422">
    <property type="entry name" value="PyrdxlP-dep_Trfase_small"/>
</dbReference>
<reference evidence="4" key="1">
    <citation type="journal article" date="2019" name="Int. J. Syst. Evol. Microbiol.">
        <title>The Global Catalogue of Microorganisms (GCM) 10K type strain sequencing project: providing services to taxonomists for standard genome sequencing and annotation.</title>
        <authorList>
            <consortium name="The Broad Institute Genomics Platform"/>
            <consortium name="The Broad Institute Genome Sequencing Center for Infectious Disease"/>
            <person name="Wu L."/>
            <person name="Ma J."/>
        </authorList>
    </citation>
    <scope>NUCLEOTIDE SEQUENCE [LARGE SCALE GENOMIC DNA]</scope>
    <source>
        <strain evidence="4">CCUG 60214</strain>
    </source>
</reference>
<dbReference type="Proteomes" id="UP001597168">
    <property type="component" value="Unassembled WGS sequence"/>
</dbReference>
<dbReference type="GO" id="GO:0008483">
    <property type="term" value="F:transaminase activity"/>
    <property type="evidence" value="ECO:0007669"/>
    <property type="project" value="UniProtKB-KW"/>
</dbReference>
<dbReference type="InterPro" id="IPR000653">
    <property type="entry name" value="DegT/StrS_aminotransferase"/>
</dbReference>
<dbReference type="PANTHER" id="PTHR30244">
    <property type="entry name" value="TRANSAMINASE"/>
    <property type="match status" value="1"/>
</dbReference>
<dbReference type="InterPro" id="IPR015424">
    <property type="entry name" value="PyrdxlP-dep_Trfase"/>
</dbReference>
<comment type="similarity">
    <text evidence="2">Belongs to the DegT/DnrJ/EryC1 family.</text>
</comment>
<keyword evidence="3" id="KW-0808">Transferase</keyword>
<dbReference type="PANTHER" id="PTHR30244:SF34">
    <property type="entry name" value="DTDP-4-AMINO-4,6-DIDEOXYGALACTOSE TRANSAMINASE"/>
    <property type="match status" value="1"/>
</dbReference>
<gene>
    <name evidence="3" type="ORF">ACFQ3T_06460</name>
</gene>
<evidence type="ECO:0000256" key="1">
    <source>
        <dbReference type="ARBA" id="ARBA00001933"/>
    </source>
</evidence>
<evidence type="ECO:0000313" key="3">
    <source>
        <dbReference type="EMBL" id="MFD1146759.1"/>
    </source>
</evidence>
<dbReference type="SUPFAM" id="SSF53383">
    <property type="entry name" value="PLP-dependent transferases"/>
    <property type="match status" value="1"/>
</dbReference>
<keyword evidence="3" id="KW-0032">Aminotransferase</keyword>
<dbReference type="Gene3D" id="3.90.1150.10">
    <property type="entry name" value="Aspartate Aminotransferase, domain 1"/>
    <property type="match status" value="1"/>
</dbReference>
<evidence type="ECO:0000313" key="4">
    <source>
        <dbReference type="Proteomes" id="UP001597168"/>
    </source>
</evidence>
<comment type="caution">
    <text evidence="3">The sequence shown here is derived from an EMBL/GenBank/DDBJ whole genome shotgun (WGS) entry which is preliminary data.</text>
</comment>
<dbReference type="EMBL" id="JBHTLK010000019">
    <property type="protein sequence ID" value="MFD1146759.1"/>
    <property type="molecule type" value="Genomic_DNA"/>
</dbReference>
<proteinExistence type="inferred from homology"/>
<dbReference type="InterPro" id="IPR015421">
    <property type="entry name" value="PyrdxlP-dep_Trfase_major"/>
</dbReference>
<dbReference type="PIRSF" id="PIRSF000390">
    <property type="entry name" value="PLP_StrS"/>
    <property type="match status" value="1"/>
</dbReference>
<accession>A0ABW3QPT5</accession>